<proteinExistence type="predicted"/>
<accession>A0A2I1GBC7</accession>
<dbReference type="Gene3D" id="2.40.40.10">
    <property type="entry name" value="RlpA-like domain"/>
    <property type="match status" value="1"/>
</dbReference>
<organism evidence="3 4">
    <name type="scientific">Rhizophagus irregularis</name>
    <dbReference type="NCBI Taxonomy" id="588596"/>
    <lineage>
        <taxon>Eukaryota</taxon>
        <taxon>Fungi</taxon>
        <taxon>Fungi incertae sedis</taxon>
        <taxon>Mucoromycota</taxon>
        <taxon>Glomeromycotina</taxon>
        <taxon>Glomeromycetes</taxon>
        <taxon>Glomerales</taxon>
        <taxon>Glomeraceae</taxon>
        <taxon>Rhizophagus</taxon>
    </lineage>
</organism>
<evidence type="ECO:0000259" key="2">
    <source>
        <dbReference type="Pfam" id="PF03330"/>
    </source>
</evidence>
<protein>
    <recommendedName>
        <fullName evidence="2">RlpA-like protein double-psi beta-barrel domain-containing protein</fullName>
    </recommendedName>
</protein>
<dbReference type="InterPro" id="IPR036908">
    <property type="entry name" value="RlpA-like_sf"/>
</dbReference>
<dbReference type="AlphaFoldDB" id="A0A2I1GBC7"/>
<dbReference type="Pfam" id="PF03330">
    <property type="entry name" value="DPBB_1"/>
    <property type="match status" value="1"/>
</dbReference>
<feature type="non-terminal residue" evidence="3">
    <location>
        <position position="1"/>
    </location>
</feature>
<feature type="domain" description="RlpA-like protein double-psi beta-barrel" evidence="2">
    <location>
        <begin position="33"/>
        <end position="84"/>
    </location>
</feature>
<dbReference type="EMBL" id="LLXI01000282">
    <property type="protein sequence ID" value="PKY43881.1"/>
    <property type="molecule type" value="Genomic_DNA"/>
</dbReference>
<dbReference type="InterPro" id="IPR051477">
    <property type="entry name" value="Expansin_CellWall"/>
</dbReference>
<name>A0A2I1GBC7_9GLOM</name>
<dbReference type="SUPFAM" id="SSF50685">
    <property type="entry name" value="Barwin-like endoglucanases"/>
    <property type="match status" value="1"/>
</dbReference>
<dbReference type="CDD" id="cd22191">
    <property type="entry name" value="DPBB_RlpA_EXP_N-like"/>
    <property type="match status" value="1"/>
</dbReference>
<evidence type="ECO:0000313" key="3">
    <source>
        <dbReference type="EMBL" id="PKY43881.1"/>
    </source>
</evidence>
<gene>
    <name evidence="3" type="ORF">RhiirA4_317464</name>
</gene>
<evidence type="ECO:0000256" key="1">
    <source>
        <dbReference type="ARBA" id="ARBA00022729"/>
    </source>
</evidence>
<dbReference type="VEuPathDB" id="FungiDB:FUN_019058"/>
<dbReference type="PANTHER" id="PTHR31836:SF21">
    <property type="entry name" value="EXPANSIN-LIKE PROTEIN 7"/>
    <property type="match status" value="1"/>
</dbReference>
<dbReference type="PANTHER" id="PTHR31836">
    <property type="match status" value="1"/>
</dbReference>
<evidence type="ECO:0000313" key="4">
    <source>
        <dbReference type="Proteomes" id="UP000234323"/>
    </source>
</evidence>
<keyword evidence="4" id="KW-1185">Reference proteome</keyword>
<comment type="caution">
    <text evidence="3">The sequence shown here is derived from an EMBL/GenBank/DDBJ whole genome shotgun (WGS) entry which is preliminary data.</text>
</comment>
<dbReference type="InterPro" id="IPR009009">
    <property type="entry name" value="RlpA-like_DPBB"/>
</dbReference>
<keyword evidence="1" id="KW-0732">Signal</keyword>
<dbReference type="Proteomes" id="UP000234323">
    <property type="component" value="Unassembled WGS sequence"/>
</dbReference>
<sequence length="89" mass="9315">GVGACGKLNTADEFVGAMNAQQFGENLNPNNAPICGMCVKITGPKGIVKVKIMDKCPICKFGDIDLSPAAFNVIGDEAQGRILISWEGC</sequence>
<reference evidence="3 4" key="1">
    <citation type="submission" date="2015-10" db="EMBL/GenBank/DDBJ databases">
        <title>Genome analyses suggest a sexual origin of heterokaryosis in a supposedly ancient asexual fungus.</title>
        <authorList>
            <person name="Ropars J."/>
            <person name="Sedzielewska K."/>
            <person name="Noel J."/>
            <person name="Charron P."/>
            <person name="Farinelli L."/>
            <person name="Marton T."/>
            <person name="Kruger M."/>
            <person name="Pelin A."/>
            <person name="Brachmann A."/>
            <person name="Corradi N."/>
        </authorList>
    </citation>
    <scope>NUCLEOTIDE SEQUENCE [LARGE SCALE GENOMIC DNA]</scope>
    <source>
        <strain evidence="3 4">A4</strain>
    </source>
</reference>
<dbReference type="VEuPathDB" id="FungiDB:RhiirA1_400421"/>
<dbReference type="VEuPathDB" id="FungiDB:RhiirFUN_015544"/>